<dbReference type="Pfam" id="PF00001">
    <property type="entry name" value="7tm_1"/>
    <property type="match status" value="1"/>
</dbReference>
<keyword evidence="7 8" id="KW-0807">Transducer</keyword>
<dbReference type="PROSITE" id="PS00237">
    <property type="entry name" value="G_PROTEIN_RECEP_F1_1"/>
    <property type="match status" value="1"/>
</dbReference>
<evidence type="ECO:0000256" key="3">
    <source>
        <dbReference type="ARBA" id="ARBA00022989"/>
    </source>
</evidence>
<dbReference type="Ensembl" id="ENSMMDT00005032596.1">
    <property type="protein sequence ID" value="ENSMMDP00005031877.1"/>
    <property type="gene ID" value="ENSMMDG00005015035.1"/>
</dbReference>
<keyword evidence="12" id="KW-1185">Reference proteome</keyword>
<dbReference type="PROSITE" id="PS50262">
    <property type="entry name" value="G_PROTEIN_RECEP_F1_2"/>
    <property type="match status" value="1"/>
</dbReference>
<accession>A0A667YVH6</accession>
<evidence type="ECO:0000313" key="11">
    <source>
        <dbReference type="Ensembl" id="ENSMMDP00005031877.1"/>
    </source>
</evidence>
<keyword evidence="3 9" id="KW-1133">Transmembrane helix</keyword>
<dbReference type="InterPro" id="IPR017452">
    <property type="entry name" value="GPCR_Rhodpsn_7TM"/>
</dbReference>
<organism evidence="11 12">
    <name type="scientific">Myripristis murdjan</name>
    <name type="common">pinecone soldierfish</name>
    <dbReference type="NCBI Taxonomy" id="586833"/>
    <lineage>
        <taxon>Eukaryota</taxon>
        <taxon>Metazoa</taxon>
        <taxon>Chordata</taxon>
        <taxon>Craniata</taxon>
        <taxon>Vertebrata</taxon>
        <taxon>Euteleostomi</taxon>
        <taxon>Actinopterygii</taxon>
        <taxon>Neopterygii</taxon>
        <taxon>Teleostei</taxon>
        <taxon>Neoteleostei</taxon>
        <taxon>Acanthomorphata</taxon>
        <taxon>Holocentriformes</taxon>
        <taxon>Holocentridae</taxon>
        <taxon>Myripristis</taxon>
    </lineage>
</organism>
<gene>
    <name evidence="11" type="primary">XCR1</name>
</gene>
<dbReference type="Proteomes" id="UP000472263">
    <property type="component" value="Chromosome 24"/>
</dbReference>
<dbReference type="PANTHER" id="PTHR10489:SF730">
    <property type="entry name" value="CHEMOKINE XC RECEPTOR 1"/>
    <property type="match status" value="1"/>
</dbReference>
<evidence type="ECO:0000256" key="5">
    <source>
        <dbReference type="ARBA" id="ARBA00023136"/>
    </source>
</evidence>
<evidence type="ECO:0000259" key="10">
    <source>
        <dbReference type="PROSITE" id="PS50262"/>
    </source>
</evidence>
<evidence type="ECO:0000256" key="8">
    <source>
        <dbReference type="RuleBase" id="RU000688"/>
    </source>
</evidence>
<keyword evidence="5 9" id="KW-0472">Membrane</keyword>
<evidence type="ECO:0000313" key="12">
    <source>
        <dbReference type="Proteomes" id="UP000472263"/>
    </source>
</evidence>
<dbReference type="InterPro" id="IPR000276">
    <property type="entry name" value="GPCR_Rhodpsn"/>
</dbReference>
<keyword evidence="4 8" id="KW-0297">G-protein coupled receptor</keyword>
<proteinExistence type="inferred from homology"/>
<dbReference type="GO" id="GO:0016493">
    <property type="term" value="F:C-C chemokine receptor activity"/>
    <property type="evidence" value="ECO:0007669"/>
    <property type="project" value="TreeGrafter"/>
</dbReference>
<dbReference type="SUPFAM" id="SSF81321">
    <property type="entry name" value="Family A G protein-coupled receptor-like"/>
    <property type="match status" value="1"/>
</dbReference>
<feature type="transmembrane region" description="Helical" evidence="9">
    <location>
        <begin position="81"/>
        <end position="107"/>
    </location>
</feature>
<dbReference type="PRINTS" id="PR01157">
    <property type="entry name" value="P2YPURNOCPTR"/>
</dbReference>
<dbReference type="GO" id="GO:0006955">
    <property type="term" value="P:immune response"/>
    <property type="evidence" value="ECO:0007669"/>
    <property type="project" value="TreeGrafter"/>
</dbReference>
<evidence type="ECO:0000256" key="4">
    <source>
        <dbReference type="ARBA" id="ARBA00023040"/>
    </source>
</evidence>
<evidence type="ECO:0000256" key="6">
    <source>
        <dbReference type="ARBA" id="ARBA00023170"/>
    </source>
</evidence>
<dbReference type="Gene3D" id="1.20.1070.10">
    <property type="entry name" value="Rhodopsin 7-helix transmembrane proteins"/>
    <property type="match status" value="1"/>
</dbReference>
<feature type="transmembrane region" description="Helical" evidence="9">
    <location>
        <begin position="262"/>
        <end position="282"/>
    </location>
</feature>
<evidence type="ECO:0000256" key="2">
    <source>
        <dbReference type="ARBA" id="ARBA00022692"/>
    </source>
</evidence>
<dbReference type="PANTHER" id="PTHR10489">
    <property type="entry name" value="CELL ADHESION MOLECULE"/>
    <property type="match status" value="1"/>
</dbReference>
<dbReference type="GO" id="GO:0060326">
    <property type="term" value="P:cell chemotaxis"/>
    <property type="evidence" value="ECO:0007669"/>
    <property type="project" value="TreeGrafter"/>
</dbReference>
<comment type="subcellular location">
    <subcellularLocation>
        <location evidence="1">Membrane</location>
    </subcellularLocation>
</comment>
<dbReference type="GeneTree" id="ENSGT01110000267168"/>
<sequence>LRMDTTWNDSVYIYDWEYEDELCDNGRLVNLTGNILVLVILALYENFKSLTNVFILNLAIADLLLTAGLPFWAIYHTWGWIMGDVLCKIVAFIFFTGFYSSILFLTIMTIHRYLAVVHPVSEFGSQRLSYGVIISVVLWMMSIGAAMPSLLYSSIAVIHHTDKEYCACEYKDLWWRKFIIYQQNIFFLIAFAMMTFCYVRILGRIVGTRSHMRNRTVKLIFCIVALFFLSWIPYNVTIFLQLSAAHFLPTFNACEAAIRLDYAFAVITLVLVLYESVSYFNWTHIEKK</sequence>
<keyword evidence="6 8" id="KW-0675">Receptor</keyword>
<evidence type="ECO:0000256" key="9">
    <source>
        <dbReference type="SAM" id="Phobius"/>
    </source>
</evidence>
<keyword evidence="2 8" id="KW-0812">Transmembrane</keyword>
<dbReference type="GO" id="GO:0007204">
    <property type="term" value="P:positive regulation of cytosolic calcium ion concentration"/>
    <property type="evidence" value="ECO:0007669"/>
    <property type="project" value="TreeGrafter"/>
</dbReference>
<evidence type="ECO:0000256" key="7">
    <source>
        <dbReference type="ARBA" id="ARBA00023224"/>
    </source>
</evidence>
<feature type="transmembrane region" description="Helical" evidence="9">
    <location>
        <begin position="219"/>
        <end position="242"/>
    </location>
</feature>
<name>A0A667YVH6_9TELE</name>
<protein>
    <submittedName>
        <fullName evidence="11">X-C motif chemokine receptor 1</fullName>
    </submittedName>
</protein>
<dbReference type="InParanoid" id="A0A667YVH6"/>
<dbReference type="AlphaFoldDB" id="A0A667YVH6"/>
<dbReference type="PRINTS" id="PR00237">
    <property type="entry name" value="GPCRRHODOPSN"/>
</dbReference>
<comment type="similarity">
    <text evidence="8">Belongs to the G-protein coupled receptor 1 family.</text>
</comment>
<reference evidence="11" key="2">
    <citation type="submission" date="2025-08" db="UniProtKB">
        <authorList>
            <consortium name="Ensembl"/>
        </authorList>
    </citation>
    <scope>IDENTIFICATION</scope>
</reference>
<dbReference type="GO" id="GO:0009897">
    <property type="term" value="C:external side of plasma membrane"/>
    <property type="evidence" value="ECO:0007669"/>
    <property type="project" value="TreeGrafter"/>
</dbReference>
<dbReference type="GO" id="GO:0019722">
    <property type="term" value="P:calcium-mediated signaling"/>
    <property type="evidence" value="ECO:0007669"/>
    <property type="project" value="TreeGrafter"/>
</dbReference>
<evidence type="ECO:0000256" key="1">
    <source>
        <dbReference type="ARBA" id="ARBA00004370"/>
    </source>
</evidence>
<feature type="transmembrane region" description="Helical" evidence="9">
    <location>
        <begin position="128"/>
        <end position="147"/>
    </location>
</feature>
<feature type="transmembrane region" description="Helical" evidence="9">
    <location>
        <begin position="54"/>
        <end position="75"/>
    </location>
</feature>
<feature type="transmembrane region" description="Helical" evidence="9">
    <location>
        <begin position="179"/>
        <end position="199"/>
    </location>
</feature>
<feature type="domain" description="G-protein coupled receptors family 1 profile" evidence="10">
    <location>
        <begin position="33"/>
        <end position="282"/>
    </location>
</feature>
<reference evidence="11" key="3">
    <citation type="submission" date="2025-09" db="UniProtKB">
        <authorList>
            <consortium name="Ensembl"/>
        </authorList>
    </citation>
    <scope>IDENTIFICATION</scope>
</reference>
<reference evidence="11" key="1">
    <citation type="submission" date="2019-06" db="EMBL/GenBank/DDBJ databases">
        <authorList>
            <consortium name="Wellcome Sanger Institute Data Sharing"/>
        </authorList>
    </citation>
    <scope>NUCLEOTIDE SEQUENCE [LARGE SCALE GENOMIC DNA]</scope>
</reference>
<dbReference type="InterPro" id="IPR050119">
    <property type="entry name" value="CCR1-9-like"/>
</dbReference>
<dbReference type="GO" id="GO:0019957">
    <property type="term" value="F:C-C chemokine binding"/>
    <property type="evidence" value="ECO:0007669"/>
    <property type="project" value="TreeGrafter"/>
</dbReference>